<feature type="domain" description="Macro" evidence="1">
    <location>
        <begin position="1"/>
        <end position="174"/>
    </location>
</feature>
<dbReference type="PANTHER" id="PTHR11106:SF111">
    <property type="entry name" value="MACRO DOMAIN-CONTAINING PROTEIN"/>
    <property type="match status" value="1"/>
</dbReference>
<dbReference type="RefSeq" id="WP_066060306.1">
    <property type="nucleotide sequence ID" value="NZ_CP013015.1"/>
</dbReference>
<gene>
    <name evidence="2" type="ORF">HS1_000192</name>
</gene>
<dbReference type="InterPro" id="IPR043472">
    <property type="entry name" value="Macro_dom-like"/>
</dbReference>
<dbReference type="SUPFAM" id="SSF52949">
    <property type="entry name" value="Macro domain-like"/>
    <property type="match status" value="1"/>
</dbReference>
<name>A0A7U4QII1_DESA2</name>
<dbReference type="InterPro" id="IPR002589">
    <property type="entry name" value="Macro_dom"/>
</dbReference>
<evidence type="ECO:0000313" key="3">
    <source>
        <dbReference type="Proteomes" id="UP000070560"/>
    </source>
</evidence>
<dbReference type="SMART" id="SM00506">
    <property type="entry name" value="A1pp"/>
    <property type="match status" value="1"/>
</dbReference>
<organism evidence="2 3">
    <name type="scientific">Desulfofervidus auxilii</name>
    <dbReference type="NCBI Taxonomy" id="1621989"/>
    <lineage>
        <taxon>Bacteria</taxon>
        <taxon>Pseudomonadati</taxon>
        <taxon>Thermodesulfobacteriota</taxon>
        <taxon>Candidatus Desulfofervidia</taxon>
        <taxon>Candidatus Desulfofervidales</taxon>
        <taxon>Candidatus Desulfofervidaceae</taxon>
        <taxon>Candidatus Desulfofervidus</taxon>
    </lineage>
</organism>
<reference evidence="2 3" key="1">
    <citation type="submission" date="2015-10" db="EMBL/GenBank/DDBJ databases">
        <title>Candidatus Desulfofervidus auxilii, a hydrogenotrophic sulfate-reducing bacterium involved in the thermophilic anaerobic oxidation of methane.</title>
        <authorList>
            <person name="Krukenberg V."/>
            <person name="Richter M."/>
            <person name="Wegener G."/>
        </authorList>
    </citation>
    <scope>NUCLEOTIDE SEQUENCE [LARGE SCALE GENOMIC DNA]</scope>
    <source>
        <strain evidence="2 3">HS1</strain>
    </source>
</reference>
<protein>
    <submittedName>
        <fullName evidence="2">Appr-1-p processing domain-containing protein</fullName>
    </submittedName>
</protein>
<dbReference type="PROSITE" id="PS51154">
    <property type="entry name" value="MACRO"/>
    <property type="match status" value="1"/>
</dbReference>
<proteinExistence type="predicted"/>
<dbReference type="KEGG" id="daw:HS1_000192"/>
<accession>A0A7U4QII1</accession>
<keyword evidence="3" id="KW-1185">Reference proteome</keyword>
<dbReference type="Gene3D" id="3.40.220.10">
    <property type="entry name" value="Leucine Aminopeptidase, subunit E, domain 1"/>
    <property type="match status" value="1"/>
</dbReference>
<dbReference type="CDD" id="cd02908">
    <property type="entry name" value="Macro_OAADPr_deacetylase"/>
    <property type="match status" value="1"/>
</dbReference>
<evidence type="ECO:0000259" key="1">
    <source>
        <dbReference type="PROSITE" id="PS51154"/>
    </source>
</evidence>
<dbReference type="AlphaFoldDB" id="A0A7U4QII1"/>
<dbReference type="EMBL" id="CP013015">
    <property type="protein sequence ID" value="AMM39998.1"/>
    <property type="molecule type" value="Genomic_DNA"/>
</dbReference>
<dbReference type="Proteomes" id="UP000070560">
    <property type="component" value="Chromosome"/>
</dbReference>
<sequence length="182" mass="19855">MQVKIKETILEILKGDITQLAVDVIVNAAGETLKMGGGVAGAILRAGGYKIQEECDKLAPIKAGEAVITTAGKLKAKYVIHAVGPRWGEGEEERKLQNAILNSLKLADKNKLRSIAFPAISTGIFGCPKEWAASIMIKTVLDYLKSKTHLEKVVFCLFSDEDYKCWSQTLTKMTETLGENLT</sequence>
<dbReference type="OrthoDB" id="6194521at2"/>
<dbReference type="Pfam" id="PF01661">
    <property type="entry name" value="Macro"/>
    <property type="match status" value="1"/>
</dbReference>
<evidence type="ECO:0000313" key="2">
    <source>
        <dbReference type="EMBL" id="AMM39998.1"/>
    </source>
</evidence>
<dbReference type="PANTHER" id="PTHR11106">
    <property type="entry name" value="GANGLIOSIDE INDUCED DIFFERENTIATION ASSOCIATED PROTEIN 2-RELATED"/>
    <property type="match status" value="1"/>
</dbReference>